<dbReference type="AlphaFoldDB" id="A0A2U3LXC4"/>
<gene>
    <name evidence="1" type="ORF">SBF1_930005</name>
</gene>
<protein>
    <submittedName>
        <fullName evidence="1">Uncharacterized protein</fullName>
    </submittedName>
</protein>
<proteinExistence type="predicted"/>
<sequence length="21" mass="2265">MLLALNSVTYGTTLDLTIPID</sequence>
<name>A0A2U3LXC4_9FIRM</name>
<dbReference type="EMBL" id="OMOF01000923">
    <property type="protein sequence ID" value="SPF56590.1"/>
    <property type="molecule type" value="Genomic_DNA"/>
</dbReference>
<evidence type="ECO:0000313" key="2">
    <source>
        <dbReference type="Proteomes" id="UP000238916"/>
    </source>
</evidence>
<organism evidence="1 2">
    <name type="scientific">Candidatus Desulfosporosinus infrequens</name>
    <dbReference type="NCBI Taxonomy" id="2043169"/>
    <lineage>
        <taxon>Bacteria</taxon>
        <taxon>Bacillati</taxon>
        <taxon>Bacillota</taxon>
        <taxon>Clostridia</taxon>
        <taxon>Eubacteriales</taxon>
        <taxon>Desulfitobacteriaceae</taxon>
        <taxon>Desulfosporosinus</taxon>
    </lineage>
</organism>
<reference evidence="2" key="1">
    <citation type="submission" date="2018-02" db="EMBL/GenBank/DDBJ databases">
        <authorList>
            <person name="Hausmann B."/>
        </authorList>
    </citation>
    <scope>NUCLEOTIDE SEQUENCE [LARGE SCALE GENOMIC DNA]</scope>
    <source>
        <strain evidence="2">Peat soil MAG SbF1</strain>
    </source>
</reference>
<evidence type="ECO:0000313" key="1">
    <source>
        <dbReference type="EMBL" id="SPF56590.1"/>
    </source>
</evidence>
<dbReference type="Proteomes" id="UP000238916">
    <property type="component" value="Unassembled WGS sequence"/>
</dbReference>
<accession>A0A2U3LXC4</accession>